<evidence type="ECO:0000313" key="2">
    <source>
        <dbReference type="Proteomes" id="UP001293254"/>
    </source>
</evidence>
<evidence type="ECO:0000313" key="1">
    <source>
        <dbReference type="EMBL" id="KAK4428366.1"/>
    </source>
</evidence>
<proteinExistence type="predicted"/>
<sequence>MTQSEASRLAVEEKSLVVEEKIKQLEKNLEDQAFRSQVELETTRTVAMESSKTEGFSAGRAAGKKEDLIAGREAYLSSTEHQKLISDTRLQGAHDFLKSSAFQAVVEIKAFRDANLK</sequence>
<gene>
    <name evidence="1" type="ORF">Salat_1136200</name>
</gene>
<name>A0AAE1YDP8_9LAMI</name>
<organism evidence="1 2">
    <name type="scientific">Sesamum alatum</name>
    <dbReference type="NCBI Taxonomy" id="300844"/>
    <lineage>
        <taxon>Eukaryota</taxon>
        <taxon>Viridiplantae</taxon>
        <taxon>Streptophyta</taxon>
        <taxon>Embryophyta</taxon>
        <taxon>Tracheophyta</taxon>
        <taxon>Spermatophyta</taxon>
        <taxon>Magnoliopsida</taxon>
        <taxon>eudicotyledons</taxon>
        <taxon>Gunneridae</taxon>
        <taxon>Pentapetalae</taxon>
        <taxon>asterids</taxon>
        <taxon>lamiids</taxon>
        <taxon>Lamiales</taxon>
        <taxon>Pedaliaceae</taxon>
        <taxon>Sesamum</taxon>
    </lineage>
</organism>
<dbReference type="AlphaFoldDB" id="A0AAE1YDP8"/>
<dbReference type="EMBL" id="JACGWO010000004">
    <property type="protein sequence ID" value="KAK4428366.1"/>
    <property type="molecule type" value="Genomic_DNA"/>
</dbReference>
<comment type="caution">
    <text evidence="1">The sequence shown here is derived from an EMBL/GenBank/DDBJ whole genome shotgun (WGS) entry which is preliminary data.</text>
</comment>
<keyword evidence="2" id="KW-1185">Reference proteome</keyword>
<reference evidence="1" key="1">
    <citation type="submission" date="2020-06" db="EMBL/GenBank/DDBJ databases">
        <authorList>
            <person name="Li T."/>
            <person name="Hu X."/>
            <person name="Zhang T."/>
            <person name="Song X."/>
            <person name="Zhang H."/>
            <person name="Dai N."/>
            <person name="Sheng W."/>
            <person name="Hou X."/>
            <person name="Wei L."/>
        </authorList>
    </citation>
    <scope>NUCLEOTIDE SEQUENCE</scope>
    <source>
        <strain evidence="1">3651</strain>
        <tissue evidence="1">Leaf</tissue>
    </source>
</reference>
<dbReference type="Proteomes" id="UP001293254">
    <property type="component" value="Unassembled WGS sequence"/>
</dbReference>
<accession>A0AAE1YDP8</accession>
<protein>
    <submittedName>
        <fullName evidence="1">Uncharacterized protein</fullName>
    </submittedName>
</protein>
<reference evidence="1" key="2">
    <citation type="journal article" date="2024" name="Plant">
        <title>Genomic evolution and insights into agronomic trait innovations of Sesamum species.</title>
        <authorList>
            <person name="Miao H."/>
            <person name="Wang L."/>
            <person name="Qu L."/>
            <person name="Liu H."/>
            <person name="Sun Y."/>
            <person name="Le M."/>
            <person name="Wang Q."/>
            <person name="Wei S."/>
            <person name="Zheng Y."/>
            <person name="Lin W."/>
            <person name="Duan Y."/>
            <person name="Cao H."/>
            <person name="Xiong S."/>
            <person name="Wang X."/>
            <person name="Wei L."/>
            <person name="Li C."/>
            <person name="Ma Q."/>
            <person name="Ju M."/>
            <person name="Zhao R."/>
            <person name="Li G."/>
            <person name="Mu C."/>
            <person name="Tian Q."/>
            <person name="Mei H."/>
            <person name="Zhang T."/>
            <person name="Gao T."/>
            <person name="Zhang H."/>
        </authorList>
    </citation>
    <scope>NUCLEOTIDE SEQUENCE</scope>
    <source>
        <strain evidence="1">3651</strain>
    </source>
</reference>